<evidence type="ECO:0000256" key="1">
    <source>
        <dbReference type="SAM" id="MobiDB-lite"/>
    </source>
</evidence>
<dbReference type="KEGG" id="mpc:Mar181_0715"/>
<evidence type="ECO:0000313" key="3">
    <source>
        <dbReference type="EMBL" id="AEF53771.1"/>
    </source>
</evidence>
<dbReference type="EMBL" id="CP002771">
    <property type="protein sequence ID" value="AEF53771.1"/>
    <property type="molecule type" value="Genomic_DNA"/>
</dbReference>
<sequence>MGCAIVLHLLLLEWSASASWLQDQTNTIHPKLFILKKDESLQSLTPTNRAPQTFTNDEQKNSLSNFNNTSSDKTVITDKTDLSTEALPNVIDDFTSKPPLLELSDTFISSDQDNSETEAVFSATLRAKIEKAKQDQEAYLKGQQKETAYPITEDADGTKYVNIEGVCWRIPEPGSDESWAIVFAGCNGQKETFHFELNIAPSIFLGPDAAFPLSE</sequence>
<keyword evidence="2" id="KW-0732">Signal</keyword>
<feature type="chain" id="PRO_5003338335" evidence="2">
    <location>
        <begin position="19"/>
        <end position="215"/>
    </location>
</feature>
<evidence type="ECO:0000256" key="2">
    <source>
        <dbReference type="SAM" id="SignalP"/>
    </source>
</evidence>
<feature type="region of interest" description="Disordered" evidence="1">
    <location>
        <begin position="45"/>
        <end position="69"/>
    </location>
</feature>
<dbReference type="AlphaFoldDB" id="F6CRK8"/>
<dbReference type="Proteomes" id="UP000009230">
    <property type="component" value="Chromosome"/>
</dbReference>
<gene>
    <name evidence="3" type="ordered locus">Mar181_0715</name>
</gene>
<reference evidence="3 4" key="1">
    <citation type="journal article" date="2012" name="Stand. Genomic Sci.">
        <title>Complete genome sequence of Marinomonas posidonica type strain (IVIA-Po-181(T)).</title>
        <authorList>
            <person name="Lucas-Elio P."/>
            <person name="Goodwin L."/>
            <person name="Woyke T."/>
            <person name="Pitluck S."/>
            <person name="Nolan M."/>
            <person name="Kyrpides N.C."/>
            <person name="Detter J.C."/>
            <person name="Copeland A."/>
            <person name="Lu M."/>
            <person name="Bruce D."/>
            <person name="Detter C."/>
            <person name="Tapia R."/>
            <person name="Han S."/>
            <person name="Land M.L."/>
            <person name="Ivanova N."/>
            <person name="Mikhailova N."/>
            <person name="Johnston A.W."/>
            <person name="Sanchez-Amat A."/>
        </authorList>
    </citation>
    <scope>NUCLEOTIDE SEQUENCE [LARGE SCALE GENOMIC DNA]</scope>
    <source>
        <strain evidence="4">CECT 7376 / NCIMB 14433 / IVIA-Po-181</strain>
    </source>
</reference>
<dbReference type="HOGENOM" id="CLU_1281958_0_0_6"/>
<proteinExistence type="predicted"/>
<evidence type="ECO:0000313" key="4">
    <source>
        <dbReference type="Proteomes" id="UP000009230"/>
    </source>
</evidence>
<feature type="signal peptide" evidence="2">
    <location>
        <begin position="1"/>
        <end position="18"/>
    </location>
</feature>
<name>F6CRK8_MARPP</name>
<organism evidence="3 4">
    <name type="scientific">Marinomonas posidonica (strain CECT 7376 / NCIMB 14433 / IVIA-Po-181)</name>
    <dbReference type="NCBI Taxonomy" id="491952"/>
    <lineage>
        <taxon>Bacteria</taxon>
        <taxon>Pseudomonadati</taxon>
        <taxon>Pseudomonadota</taxon>
        <taxon>Gammaproteobacteria</taxon>
        <taxon>Oceanospirillales</taxon>
        <taxon>Oceanospirillaceae</taxon>
        <taxon>Marinomonas</taxon>
    </lineage>
</organism>
<accession>F6CRK8</accession>
<keyword evidence="4" id="KW-1185">Reference proteome</keyword>
<protein>
    <submittedName>
        <fullName evidence="3">Uncharacterized protein</fullName>
    </submittedName>
</protein>